<dbReference type="InterPro" id="IPR050397">
    <property type="entry name" value="Env_Response_Regulators"/>
</dbReference>
<evidence type="ECO:0000259" key="1">
    <source>
        <dbReference type="PROSITE" id="PS50042"/>
    </source>
</evidence>
<dbReference type="SUPFAM" id="SSF51206">
    <property type="entry name" value="cAMP-binding domain-like"/>
    <property type="match status" value="1"/>
</dbReference>
<dbReference type="Gene3D" id="2.60.120.10">
    <property type="entry name" value="Jelly Rolls"/>
    <property type="match status" value="1"/>
</dbReference>
<dbReference type="GO" id="GO:0005829">
    <property type="term" value="C:cytosol"/>
    <property type="evidence" value="ECO:0007669"/>
    <property type="project" value="TreeGrafter"/>
</dbReference>
<dbReference type="PROSITE" id="PS50042">
    <property type="entry name" value="CNMP_BINDING_3"/>
    <property type="match status" value="1"/>
</dbReference>
<feature type="domain" description="Cyclic nucleotide-binding" evidence="1">
    <location>
        <begin position="25"/>
        <end position="80"/>
    </location>
</feature>
<gene>
    <name evidence="2" type="ORF">DPV92_06895</name>
</gene>
<dbReference type="SUPFAM" id="SSF46785">
    <property type="entry name" value="Winged helix' DNA-binding domain"/>
    <property type="match status" value="1"/>
</dbReference>
<dbReference type="CDD" id="cd00038">
    <property type="entry name" value="CAP_ED"/>
    <property type="match status" value="1"/>
</dbReference>
<dbReference type="InterPro" id="IPR018490">
    <property type="entry name" value="cNMP-bd_dom_sf"/>
</dbReference>
<dbReference type="InterPro" id="IPR036390">
    <property type="entry name" value="WH_DNA-bd_sf"/>
</dbReference>
<dbReference type="GO" id="GO:0003700">
    <property type="term" value="F:DNA-binding transcription factor activity"/>
    <property type="evidence" value="ECO:0007669"/>
    <property type="project" value="TreeGrafter"/>
</dbReference>
<dbReference type="STRING" id="736.B0184_04295"/>
<comment type="caution">
    <text evidence="2">The sequence shown here is derived from an EMBL/GenBank/DDBJ whole genome shotgun (WGS) entry which is preliminary data.</text>
</comment>
<dbReference type="PANTHER" id="PTHR24567:SF74">
    <property type="entry name" value="HTH-TYPE TRANSCRIPTIONAL REGULATOR ARCR"/>
    <property type="match status" value="1"/>
</dbReference>
<dbReference type="AlphaFoldDB" id="A0A369ZSF4"/>
<protein>
    <submittedName>
        <fullName evidence="2">Crp/Fnr family transcriptional regulator</fullName>
    </submittedName>
</protein>
<proteinExistence type="predicted"/>
<dbReference type="Pfam" id="PF00027">
    <property type="entry name" value="cNMP_binding"/>
    <property type="match status" value="1"/>
</dbReference>
<dbReference type="Proteomes" id="UP000253945">
    <property type="component" value="Unassembled WGS sequence"/>
</dbReference>
<dbReference type="SMART" id="SM00100">
    <property type="entry name" value="cNMP"/>
    <property type="match status" value="1"/>
</dbReference>
<dbReference type="Gene3D" id="1.10.10.10">
    <property type="entry name" value="Winged helix-like DNA-binding domain superfamily/Winged helix DNA-binding domain"/>
    <property type="match status" value="1"/>
</dbReference>
<reference evidence="2 3" key="1">
    <citation type="submission" date="2018-05" db="EMBL/GenBank/DDBJ databases">
        <title>Draft Genome Sequences for a Diverse set of 7 Haemophilus Species.</title>
        <authorList>
            <person name="Nichols M."/>
            <person name="Topaz N."/>
            <person name="Wang X."/>
            <person name="Wang X."/>
            <person name="Boxrud D."/>
        </authorList>
    </citation>
    <scope>NUCLEOTIDE SEQUENCE [LARGE SCALE GENOMIC DNA]</scope>
    <source>
        <strain evidence="2 3">C2014016342</strain>
    </source>
</reference>
<dbReference type="RefSeq" id="WP_111354237.1">
    <property type="nucleotide sequence ID" value="NZ_QEQF01000006.1"/>
</dbReference>
<dbReference type="PANTHER" id="PTHR24567">
    <property type="entry name" value="CRP FAMILY TRANSCRIPTIONAL REGULATORY PROTEIN"/>
    <property type="match status" value="1"/>
</dbReference>
<sequence>MEKDPIKPTELNHCQLTALRLLTKGTTVYEQGETAHGFYYVSSGLIGLFHTLENGKESLVRLYSHGDYFGFRTLFDERDPHYHCNAKVLIEAELIHITPEVSSTFFQHNPQMNLYLLQILADELREAEQRLAKSAYLRTLDRIIDSLDFFTQHFPDYNWTYREIAEYAGCETETAIRIVKALEQKGAFKRHKAK</sequence>
<dbReference type="EMBL" id="QEQF01000006">
    <property type="protein sequence ID" value="RDF09910.1"/>
    <property type="molecule type" value="Genomic_DNA"/>
</dbReference>
<keyword evidence="3" id="KW-1185">Reference proteome</keyword>
<dbReference type="InterPro" id="IPR000595">
    <property type="entry name" value="cNMP-bd_dom"/>
</dbReference>
<evidence type="ECO:0000313" key="2">
    <source>
        <dbReference type="EMBL" id="RDF09910.1"/>
    </source>
</evidence>
<dbReference type="InterPro" id="IPR014710">
    <property type="entry name" value="RmlC-like_jellyroll"/>
</dbReference>
<dbReference type="InterPro" id="IPR036388">
    <property type="entry name" value="WH-like_DNA-bd_sf"/>
</dbReference>
<organism evidence="2 3">
    <name type="scientific">Haemophilus paraphrohaemolyticus</name>
    <dbReference type="NCBI Taxonomy" id="736"/>
    <lineage>
        <taxon>Bacteria</taxon>
        <taxon>Pseudomonadati</taxon>
        <taxon>Pseudomonadota</taxon>
        <taxon>Gammaproteobacteria</taxon>
        <taxon>Pasteurellales</taxon>
        <taxon>Pasteurellaceae</taxon>
        <taxon>Haemophilus</taxon>
    </lineage>
</organism>
<name>A0A369ZSF4_9PAST</name>
<evidence type="ECO:0000313" key="3">
    <source>
        <dbReference type="Proteomes" id="UP000253945"/>
    </source>
</evidence>
<accession>A0A369ZSF4</accession>